<feature type="active site" description="Proton acceptor" evidence="9">
    <location>
        <position position="160"/>
    </location>
</feature>
<evidence type="ECO:0000256" key="4">
    <source>
        <dbReference type="ARBA" id="ARBA00022832"/>
    </source>
</evidence>
<feature type="active site" description="Proton acceptor" evidence="9">
    <location>
        <position position="170"/>
    </location>
</feature>
<dbReference type="PIRSF" id="PIRSF000094">
    <property type="entry name" value="Enoyl-ACP_rdct"/>
    <property type="match status" value="1"/>
</dbReference>
<keyword evidence="5 8" id="KW-0560">Oxidoreductase</keyword>
<dbReference type="SUPFAM" id="SSF51735">
    <property type="entry name" value="NAD(P)-binding Rossmann-fold domains"/>
    <property type="match status" value="1"/>
</dbReference>
<sequence>MTNDDVRRPRAPGTGMRPLEGKRGIVVGLANEQSIAWGCARAFHAAGAELAVTWQSDRALPYVEPLLEQLKPAIAMPLDVSRADQMREVFDTIGEQWGGLDFLLHAVAFAPRADLHGRVVDSSPEGFALAMDTSCHSFVRMAKLAEPLMTADGCLMAMTYIGADQVIAEYGVMGPVKAALEATVRYLAVELGPAGIRVHAVSPGALPTRAASGLPNFDHLLDDTARRAPLRRPLDIDDVGALCTFLASDAARAMTGGVHYIDAGMHVLG</sequence>
<dbReference type="NCBIfam" id="NF005717">
    <property type="entry name" value="PRK07533.1"/>
    <property type="match status" value="1"/>
</dbReference>
<keyword evidence="7 8" id="KW-0275">Fatty acid biosynthesis</keyword>
<dbReference type="PANTHER" id="PTHR43159:SF2">
    <property type="entry name" value="ENOYL-[ACYL-CARRIER-PROTEIN] REDUCTASE [NADH], CHLOROPLASTIC"/>
    <property type="match status" value="1"/>
</dbReference>
<evidence type="ECO:0000256" key="8">
    <source>
        <dbReference type="PIRNR" id="PIRNR000094"/>
    </source>
</evidence>
<feature type="binding site" evidence="11">
    <location>
        <begin position="79"/>
        <end position="80"/>
    </location>
    <ligand>
        <name>NAD(+)</name>
        <dbReference type="ChEBI" id="CHEBI:57540"/>
    </ligand>
</feature>
<gene>
    <name evidence="12" type="ORF">BCCH1_24160</name>
</gene>
<dbReference type="Pfam" id="PF13561">
    <property type="entry name" value="adh_short_C2"/>
    <property type="match status" value="1"/>
</dbReference>
<dbReference type="InterPro" id="IPR036291">
    <property type="entry name" value="NAD(P)-bd_dom_sf"/>
</dbReference>
<dbReference type="PANTHER" id="PTHR43159">
    <property type="entry name" value="ENOYL-[ACYL-CARRIER-PROTEIN] REDUCTASE"/>
    <property type="match status" value="1"/>
</dbReference>
<feature type="binding site" evidence="11">
    <location>
        <position position="107"/>
    </location>
    <ligand>
        <name>NAD(+)</name>
        <dbReference type="ChEBI" id="CHEBI:57540"/>
    </ligand>
</feature>
<evidence type="ECO:0000256" key="6">
    <source>
        <dbReference type="ARBA" id="ARBA00023098"/>
    </source>
</evidence>
<comment type="similarity">
    <text evidence="2 8">Belongs to the short-chain dehydrogenases/reductases (SDR) family. FabI subfamily.</text>
</comment>
<dbReference type="GeneID" id="93189233"/>
<feature type="binding site" evidence="11">
    <location>
        <position position="177"/>
    </location>
    <ligand>
        <name>NAD(+)</name>
        <dbReference type="ChEBI" id="CHEBI:57540"/>
    </ligand>
</feature>
<keyword evidence="8 11" id="KW-0520">NAD</keyword>
<dbReference type="GO" id="GO:0006633">
    <property type="term" value="P:fatty acid biosynthetic process"/>
    <property type="evidence" value="ECO:0007669"/>
    <property type="project" value="UniProtKB-UniPathway"/>
</dbReference>
<feature type="binding site" evidence="10">
    <location>
        <position position="110"/>
    </location>
    <ligand>
        <name>substrate</name>
    </ligand>
</feature>
<evidence type="ECO:0000256" key="5">
    <source>
        <dbReference type="ARBA" id="ARBA00023002"/>
    </source>
</evidence>
<dbReference type="UniPathway" id="UPA00094"/>
<proteinExistence type="inferred from homology"/>
<evidence type="ECO:0000256" key="10">
    <source>
        <dbReference type="PIRSR" id="PIRSR000094-2"/>
    </source>
</evidence>
<name>A0A250L8Y7_9BURK</name>
<protein>
    <recommendedName>
        <fullName evidence="8">Enoyl-[acyl-carrier-protein] reductase [NADH]</fullName>
        <ecNumber evidence="8">1.3.1.9</ecNumber>
    </recommendedName>
</protein>
<reference evidence="12" key="2">
    <citation type="journal article" date="2017" name="Genome Announc.">
        <title>High-Quality Draft Genome Sequence of Burkholderia contaminans CH-1, a Gram-Negative Bacterium That Metabolizes 2-Azahypoxanthine, a Plant Growth-Regulating Compound.</title>
        <authorList>
            <person name="Choi J.-H."/>
            <person name="Sugiura H."/>
            <person name="Moriuchi R."/>
            <person name="Kawagishi H."/>
            <person name="Dohra H."/>
        </authorList>
    </citation>
    <scope>NUCLEOTIDE SEQUENCE</scope>
    <source>
        <strain evidence="12">CH-1</strain>
    </source>
</reference>
<dbReference type="Gene3D" id="3.40.50.720">
    <property type="entry name" value="NAD(P)-binding Rossmann-like Domain"/>
    <property type="match status" value="1"/>
</dbReference>
<organism evidence="12">
    <name type="scientific">Burkholderia contaminans</name>
    <dbReference type="NCBI Taxonomy" id="488447"/>
    <lineage>
        <taxon>Bacteria</taxon>
        <taxon>Pseudomonadati</taxon>
        <taxon>Pseudomonadota</taxon>
        <taxon>Betaproteobacteria</taxon>
        <taxon>Burkholderiales</taxon>
        <taxon>Burkholderiaceae</taxon>
        <taxon>Burkholderia</taxon>
        <taxon>Burkholderia cepacia complex</taxon>
    </lineage>
</organism>
<feature type="binding site" evidence="11">
    <location>
        <position position="55"/>
    </location>
    <ligand>
        <name>NAD(+)</name>
        <dbReference type="ChEBI" id="CHEBI:57540"/>
    </ligand>
</feature>
<evidence type="ECO:0000256" key="3">
    <source>
        <dbReference type="ARBA" id="ARBA00022516"/>
    </source>
</evidence>
<dbReference type="InterPro" id="IPR002347">
    <property type="entry name" value="SDR_fam"/>
</dbReference>
<reference evidence="12" key="1">
    <citation type="journal article" date="2016" name="Biosci. Biotechnol. Biochem.">
        <title>Bioconversion of AHX to AOH by resting cells of Burkholderia contaminans CH-1.</title>
        <authorList>
            <person name="Choi J.H."/>
            <person name="Kikuchi A."/>
            <person name="Pumkaeo P."/>
            <person name="Hirai H."/>
            <person name="Tokuyama S."/>
            <person name="Kawagishi H."/>
        </authorList>
    </citation>
    <scope>NUCLEOTIDE SEQUENCE</scope>
    <source>
        <strain evidence="12">CH-1</strain>
    </source>
</reference>
<evidence type="ECO:0000256" key="9">
    <source>
        <dbReference type="PIRSR" id="PIRSR000094-1"/>
    </source>
</evidence>
<dbReference type="GO" id="GO:0004318">
    <property type="term" value="F:enoyl-[acyl-carrier-protein] reductase (NADH) activity"/>
    <property type="evidence" value="ECO:0007669"/>
    <property type="project" value="UniProtKB-EC"/>
</dbReference>
<evidence type="ECO:0000256" key="7">
    <source>
        <dbReference type="ARBA" id="ARBA00023160"/>
    </source>
</evidence>
<dbReference type="PRINTS" id="PR00081">
    <property type="entry name" value="GDHRDH"/>
</dbReference>
<dbReference type="EMBL" id="AP018357">
    <property type="protein sequence ID" value="BBA39991.1"/>
    <property type="molecule type" value="Genomic_DNA"/>
</dbReference>
<keyword evidence="4" id="KW-0276">Fatty acid metabolism</keyword>
<comment type="catalytic activity">
    <reaction evidence="8">
        <text>a 2,3-saturated acyl-[ACP] + NAD(+) = a (2E)-enoyl-[ACP] + NADH + H(+)</text>
        <dbReference type="Rhea" id="RHEA:10240"/>
        <dbReference type="Rhea" id="RHEA-COMP:9925"/>
        <dbReference type="Rhea" id="RHEA-COMP:9926"/>
        <dbReference type="ChEBI" id="CHEBI:15378"/>
        <dbReference type="ChEBI" id="CHEBI:57540"/>
        <dbReference type="ChEBI" id="CHEBI:57945"/>
        <dbReference type="ChEBI" id="CHEBI:78784"/>
        <dbReference type="ChEBI" id="CHEBI:78785"/>
        <dbReference type="EC" id="1.3.1.9"/>
    </reaction>
</comment>
<accession>A0A250L8Y7</accession>
<evidence type="ECO:0000256" key="1">
    <source>
        <dbReference type="ARBA" id="ARBA00005194"/>
    </source>
</evidence>
<evidence type="ECO:0000313" key="12">
    <source>
        <dbReference type="EMBL" id="BBA39991.1"/>
    </source>
</evidence>
<evidence type="ECO:0000256" key="11">
    <source>
        <dbReference type="PIRSR" id="PIRSR000094-3"/>
    </source>
</evidence>
<feature type="binding site" evidence="11">
    <location>
        <begin position="34"/>
        <end position="35"/>
    </location>
    <ligand>
        <name>NAD(+)</name>
        <dbReference type="ChEBI" id="CHEBI:57540"/>
    </ligand>
</feature>
<dbReference type="RefSeq" id="WP_321199986.1">
    <property type="nucleotide sequence ID" value="NZ_AP018357.1"/>
</dbReference>
<evidence type="ECO:0000256" key="2">
    <source>
        <dbReference type="ARBA" id="ARBA00009233"/>
    </source>
</evidence>
<dbReference type="CDD" id="cd05372">
    <property type="entry name" value="ENR_SDR"/>
    <property type="match status" value="1"/>
</dbReference>
<dbReference type="AlphaFoldDB" id="A0A250L8Y7"/>
<keyword evidence="6" id="KW-0443">Lipid metabolism</keyword>
<feature type="binding site" evidence="11">
    <location>
        <position position="28"/>
    </location>
    <ligand>
        <name>NAD(+)</name>
        <dbReference type="ChEBI" id="CHEBI:57540"/>
    </ligand>
</feature>
<dbReference type="EC" id="1.3.1.9" evidence="8"/>
<comment type="pathway">
    <text evidence="1">Lipid metabolism; fatty acid biosynthesis.</text>
</comment>
<keyword evidence="3 8" id="KW-0444">Lipid biosynthesis</keyword>
<dbReference type="InterPro" id="IPR014358">
    <property type="entry name" value="Enoyl-ACP_Rdtase_NADH"/>
</dbReference>